<dbReference type="GO" id="GO:0005524">
    <property type="term" value="F:ATP binding"/>
    <property type="evidence" value="ECO:0007669"/>
    <property type="project" value="UniProtKB-KW"/>
</dbReference>
<keyword evidence="10" id="KW-1185">Reference proteome</keyword>
<keyword evidence="7" id="KW-0472">Membrane</keyword>
<dbReference type="OrthoDB" id="9802264at2"/>
<dbReference type="PANTHER" id="PTHR43166">
    <property type="entry name" value="AMINO ACID IMPORT ATP-BINDING PROTEIN"/>
    <property type="match status" value="1"/>
</dbReference>
<dbReference type="InterPro" id="IPR027417">
    <property type="entry name" value="P-loop_NTPase"/>
</dbReference>
<comment type="similarity">
    <text evidence="1">Belongs to the ABC transporter superfamily.</text>
</comment>
<evidence type="ECO:0000313" key="10">
    <source>
        <dbReference type="Proteomes" id="UP000223606"/>
    </source>
</evidence>
<dbReference type="KEGG" id="hdi:HDIA_1770"/>
<keyword evidence="5 9" id="KW-0067">ATP-binding</keyword>
<evidence type="ECO:0000259" key="8">
    <source>
        <dbReference type="PROSITE" id="PS50893"/>
    </source>
</evidence>
<dbReference type="PROSITE" id="PS50893">
    <property type="entry name" value="ABC_TRANSPORTER_2"/>
    <property type="match status" value="1"/>
</dbReference>
<dbReference type="RefSeq" id="WP_099555838.1">
    <property type="nucleotide sequence ID" value="NZ_LT960614.1"/>
</dbReference>
<dbReference type="Gene3D" id="3.40.50.300">
    <property type="entry name" value="P-loop containing nucleotide triphosphate hydrolases"/>
    <property type="match status" value="1"/>
</dbReference>
<dbReference type="GO" id="GO:0016887">
    <property type="term" value="F:ATP hydrolysis activity"/>
    <property type="evidence" value="ECO:0007669"/>
    <property type="project" value="InterPro"/>
</dbReference>
<protein>
    <submittedName>
        <fullName evidence="9">Phosphate-import ATP-binding protein PhnC</fullName>
        <ecNumber evidence="9">3.6.3.27</ecNumber>
    </submittedName>
</protein>
<dbReference type="InterPro" id="IPR017871">
    <property type="entry name" value="ABC_transporter-like_CS"/>
</dbReference>
<dbReference type="PANTHER" id="PTHR43166:SF6">
    <property type="entry name" value="PHOSPHONATES IMPORT ATP-BINDING PROTEIN PHNC"/>
    <property type="match status" value="1"/>
</dbReference>
<dbReference type="Pfam" id="PF00005">
    <property type="entry name" value="ABC_tran"/>
    <property type="match status" value="1"/>
</dbReference>
<evidence type="ECO:0000256" key="3">
    <source>
        <dbReference type="ARBA" id="ARBA00022475"/>
    </source>
</evidence>
<dbReference type="InterPro" id="IPR003593">
    <property type="entry name" value="AAA+_ATPase"/>
</dbReference>
<evidence type="ECO:0000256" key="4">
    <source>
        <dbReference type="ARBA" id="ARBA00022741"/>
    </source>
</evidence>
<sequence length="286" mass="30581">MTAISVRHLSKTFGRFQALKGVNLEIRQGEMVALIGASGSGKSTLIRHLAGLERADSGQSVVEIFGERMQASGRLAPGARRMRREIGVVFQQFNLVSRLPVLTNVLLGVLGRIPSWRGTLGLFNPEEKALARSALARVGIPNVVWQRASTLSGGQQQRAAIARTLVQQARILLADEPIASLDPASARRVMDVLSDINAKEGITAVVSLHQVEYARAYCPRTIAMRAGQVVYDGPSTALTDDFLKDLYGLEAEDLTLPGGDEAAEVAIARPIPSSKPQAGLTPVAAV</sequence>
<keyword evidence="2" id="KW-0813">Transport</keyword>
<dbReference type="InterPro" id="IPR003439">
    <property type="entry name" value="ABC_transporter-like_ATP-bd"/>
</dbReference>
<dbReference type="GO" id="GO:0015416">
    <property type="term" value="F:ABC-type phosphonate transporter activity"/>
    <property type="evidence" value="ECO:0007669"/>
    <property type="project" value="InterPro"/>
</dbReference>
<dbReference type="CDD" id="cd03256">
    <property type="entry name" value="ABC_PhnC_transporter"/>
    <property type="match status" value="1"/>
</dbReference>
<reference evidence="10" key="1">
    <citation type="submission" date="2017-09" db="EMBL/GenBank/DDBJ databases">
        <title>Genome sequence of Nannocystis excedens DSM 71.</title>
        <authorList>
            <person name="Blom J."/>
        </authorList>
    </citation>
    <scope>NUCLEOTIDE SEQUENCE [LARGE SCALE GENOMIC DNA]</scope>
    <source>
        <strain evidence="10">type strain: E19</strain>
    </source>
</reference>
<evidence type="ECO:0000256" key="2">
    <source>
        <dbReference type="ARBA" id="ARBA00022448"/>
    </source>
</evidence>
<name>A0A2C9D6E1_9HYPH</name>
<dbReference type="EMBL" id="LT960614">
    <property type="protein sequence ID" value="SON55311.1"/>
    <property type="molecule type" value="Genomic_DNA"/>
</dbReference>
<keyword evidence="6" id="KW-1278">Translocase</keyword>
<evidence type="ECO:0000256" key="1">
    <source>
        <dbReference type="ARBA" id="ARBA00005417"/>
    </source>
</evidence>
<evidence type="ECO:0000256" key="7">
    <source>
        <dbReference type="ARBA" id="ARBA00023136"/>
    </source>
</evidence>
<evidence type="ECO:0000256" key="5">
    <source>
        <dbReference type="ARBA" id="ARBA00022840"/>
    </source>
</evidence>
<evidence type="ECO:0000313" key="9">
    <source>
        <dbReference type="EMBL" id="SON55311.1"/>
    </source>
</evidence>
<dbReference type="GO" id="GO:0016020">
    <property type="term" value="C:membrane"/>
    <property type="evidence" value="ECO:0007669"/>
    <property type="project" value="InterPro"/>
</dbReference>
<dbReference type="SMART" id="SM00382">
    <property type="entry name" value="AAA"/>
    <property type="match status" value="1"/>
</dbReference>
<keyword evidence="4" id="KW-0547">Nucleotide-binding</keyword>
<keyword evidence="9" id="KW-0378">Hydrolase</keyword>
<dbReference type="InterPro" id="IPR012693">
    <property type="entry name" value="ABC_transpr_PhnC"/>
</dbReference>
<feature type="domain" description="ABC transporter" evidence="8">
    <location>
        <begin position="4"/>
        <end position="251"/>
    </location>
</feature>
<keyword evidence="3" id="KW-1003">Cell membrane</keyword>
<dbReference type="EC" id="3.6.3.27" evidence="9"/>
<proteinExistence type="inferred from homology"/>
<accession>A0A2C9D6E1</accession>
<dbReference type="PROSITE" id="PS00211">
    <property type="entry name" value="ABC_TRANSPORTER_1"/>
    <property type="match status" value="1"/>
</dbReference>
<dbReference type="Proteomes" id="UP000223606">
    <property type="component" value="Chromosome 1"/>
</dbReference>
<dbReference type="InterPro" id="IPR050086">
    <property type="entry name" value="MetN_ABC_transporter-like"/>
</dbReference>
<dbReference type="AlphaFoldDB" id="A0A2C9D6E1"/>
<dbReference type="NCBIfam" id="TIGR02315">
    <property type="entry name" value="ABC_phnC"/>
    <property type="match status" value="1"/>
</dbReference>
<organism evidence="9 10">
    <name type="scientific">Hartmannibacter diazotrophicus</name>
    <dbReference type="NCBI Taxonomy" id="1482074"/>
    <lineage>
        <taxon>Bacteria</taxon>
        <taxon>Pseudomonadati</taxon>
        <taxon>Pseudomonadota</taxon>
        <taxon>Alphaproteobacteria</taxon>
        <taxon>Hyphomicrobiales</taxon>
        <taxon>Pleomorphomonadaceae</taxon>
        <taxon>Hartmannibacter</taxon>
    </lineage>
</organism>
<gene>
    <name evidence="9" type="primary">phnC</name>
    <name evidence="9" type="ORF">HDIA_1770</name>
</gene>
<dbReference type="SUPFAM" id="SSF52540">
    <property type="entry name" value="P-loop containing nucleoside triphosphate hydrolases"/>
    <property type="match status" value="1"/>
</dbReference>
<evidence type="ECO:0000256" key="6">
    <source>
        <dbReference type="ARBA" id="ARBA00022967"/>
    </source>
</evidence>